<protein>
    <submittedName>
        <fullName evidence="2">Uncharacterized protein</fullName>
    </submittedName>
</protein>
<evidence type="ECO:0000313" key="2">
    <source>
        <dbReference type="EMBL" id="KAK3789237.1"/>
    </source>
</evidence>
<proteinExistence type="predicted"/>
<evidence type="ECO:0000256" key="1">
    <source>
        <dbReference type="SAM" id="MobiDB-lite"/>
    </source>
</evidence>
<evidence type="ECO:0000313" key="3">
    <source>
        <dbReference type="Proteomes" id="UP001283361"/>
    </source>
</evidence>
<name>A0AAE1AM40_9GAST</name>
<sequence>MLLITTRKQKRLFDNLRCKLCDVIQHLINIIGSSLNIGYTLHNLYNMRHDQRRGVRNKVKSGSNGVEGLDKHLQHQQQQQQNDKHTPNHPSAM</sequence>
<dbReference type="AlphaFoldDB" id="A0AAE1AM40"/>
<accession>A0AAE1AM40</accession>
<dbReference type="Proteomes" id="UP001283361">
    <property type="component" value="Unassembled WGS sequence"/>
</dbReference>
<reference evidence="2" key="1">
    <citation type="journal article" date="2023" name="G3 (Bethesda)">
        <title>A reference genome for the long-term kleptoplast-retaining sea slug Elysia crispata morphotype clarki.</title>
        <authorList>
            <person name="Eastman K.E."/>
            <person name="Pendleton A.L."/>
            <person name="Shaikh M.A."/>
            <person name="Suttiyut T."/>
            <person name="Ogas R."/>
            <person name="Tomko P."/>
            <person name="Gavelis G."/>
            <person name="Widhalm J.R."/>
            <person name="Wisecaver J.H."/>
        </authorList>
    </citation>
    <scope>NUCLEOTIDE SEQUENCE</scope>
    <source>
        <strain evidence="2">ECLA1</strain>
    </source>
</reference>
<organism evidence="2 3">
    <name type="scientific">Elysia crispata</name>
    <name type="common">lettuce slug</name>
    <dbReference type="NCBI Taxonomy" id="231223"/>
    <lineage>
        <taxon>Eukaryota</taxon>
        <taxon>Metazoa</taxon>
        <taxon>Spiralia</taxon>
        <taxon>Lophotrochozoa</taxon>
        <taxon>Mollusca</taxon>
        <taxon>Gastropoda</taxon>
        <taxon>Heterobranchia</taxon>
        <taxon>Euthyneura</taxon>
        <taxon>Panpulmonata</taxon>
        <taxon>Sacoglossa</taxon>
        <taxon>Placobranchoidea</taxon>
        <taxon>Plakobranchidae</taxon>
        <taxon>Elysia</taxon>
    </lineage>
</organism>
<keyword evidence="3" id="KW-1185">Reference proteome</keyword>
<gene>
    <name evidence="2" type="ORF">RRG08_001627</name>
</gene>
<comment type="caution">
    <text evidence="2">The sequence shown here is derived from an EMBL/GenBank/DDBJ whole genome shotgun (WGS) entry which is preliminary data.</text>
</comment>
<dbReference type="EMBL" id="JAWDGP010001678">
    <property type="protein sequence ID" value="KAK3789237.1"/>
    <property type="molecule type" value="Genomic_DNA"/>
</dbReference>
<feature type="region of interest" description="Disordered" evidence="1">
    <location>
        <begin position="52"/>
        <end position="93"/>
    </location>
</feature>